<reference evidence="1 2" key="1">
    <citation type="submission" date="2019-11" db="EMBL/GenBank/DDBJ databases">
        <title>Pseudomonas karstica sp. nov. and Pseudomonas spelaei sp. nov. from karst caves.</title>
        <authorList>
            <person name="Zeman M."/>
        </authorList>
    </citation>
    <scope>NUCLEOTIDE SEQUENCE [LARGE SCALE GENOMIC DNA]</scope>
    <source>
        <strain evidence="1 2">CCM 7893</strain>
    </source>
</reference>
<dbReference type="InterPro" id="IPR006311">
    <property type="entry name" value="TAT_signal"/>
</dbReference>
<name>A0A6I3W9G2_9PSED</name>
<dbReference type="AlphaFoldDB" id="A0A6I3W9G2"/>
<dbReference type="OrthoDB" id="6162173at2"/>
<evidence type="ECO:0000313" key="1">
    <source>
        <dbReference type="EMBL" id="MUF03366.1"/>
    </source>
</evidence>
<dbReference type="InterPro" id="IPR024651">
    <property type="entry name" value="FAD-SLDH_ssu"/>
</dbReference>
<dbReference type="Pfam" id="PF12318">
    <property type="entry name" value="FAD-SLDH"/>
    <property type="match status" value="1"/>
</dbReference>
<sequence length="183" mass="20380">MWRYPVITRRKLLYSGAALTGAGLFAPLWAGSVLAQDVRSAASDDVESFRQLSMFLTERQTLDATLSLRILAQCTQNDPTFPDKMKALWSKVGQQHLHSVSQLSGSPFYRDPVVKDTVQKIVSAWYLGYTGTPVSWRATDNTRLVTFTGALAYEPTRDATVIPTYSRGKTNYWVDPPATLAND</sequence>
<gene>
    <name evidence="1" type="ORF">GNF76_03410</name>
</gene>
<comment type="caution">
    <text evidence="1">The sequence shown here is derived from an EMBL/GenBank/DDBJ whole genome shotgun (WGS) entry which is preliminary data.</text>
</comment>
<dbReference type="PROSITE" id="PS51318">
    <property type="entry name" value="TAT"/>
    <property type="match status" value="1"/>
</dbReference>
<evidence type="ECO:0008006" key="3">
    <source>
        <dbReference type="Google" id="ProtNLM"/>
    </source>
</evidence>
<accession>A0A6I3W9G2</accession>
<dbReference type="Proteomes" id="UP000438196">
    <property type="component" value="Unassembled WGS sequence"/>
</dbReference>
<evidence type="ECO:0000313" key="2">
    <source>
        <dbReference type="Proteomes" id="UP000438196"/>
    </source>
</evidence>
<keyword evidence="2" id="KW-1185">Reference proteome</keyword>
<proteinExistence type="predicted"/>
<dbReference type="EMBL" id="WNNK01000002">
    <property type="protein sequence ID" value="MUF03366.1"/>
    <property type="molecule type" value="Genomic_DNA"/>
</dbReference>
<organism evidence="1 2">
    <name type="scientific">Pseudomonas spelaei</name>
    <dbReference type="NCBI Taxonomy" id="1055469"/>
    <lineage>
        <taxon>Bacteria</taxon>
        <taxon>Pseudomonadati</taxon>
        <taxon>Pseudomonadota</taxon>
        <taxon>Gammaproteobacteria</taxon>
        <taxon>Pseudomonadales</taxon>
        <taxon>Pseudomonadaceae</taxon>
        <taxon>Pseudomonas</taxon>
    </lineage>
</organism>
<protein>
    <recommendedName>
        <fullName evidence="3">Membrane bound FAD containing D-sorbitol dehydrogenase</fullName>
    </recommendedName>
</protein>